<dbReference type="Proteomes" id="UP000030451">
    <property type="component" value="Unassembled WGS sequence"/>
</dbReference>
<comment type="caution">
    <text evidence="2">The sequence shown here is derived from an EMBL/GenBank/DDBJ whole genome shotgun (WGS) entry which is preliminary data.</text>
</comment>
<dbReference type="AlphaFoldDB" id="A0A0A5HTX5"/>
<dbReference type="STRING" id="379097.SE23_15295"/>
<gene>
    <name evidence="2" type="ORF">NM06_15500</name>
</gene>
<feature type="chain" id="PRO_5002023290" evidence="1">
    <location>
        <begin position="18"/>
        <end position="370"/>
    </location>
</feature>
<keyword evidence="2" id="KW-0378">Hydrolase</keyword>
<evidence type="ECO:0000313" key="2">
    <source>
        <dbReference type="EMBL" id="KGY07785.1"/>
    </source>
</evidence>
<dbReference type="EMBL" id="JRWP01000038">
    <property type="protein sequence ID" value="KGY07785.1"/>
    <property type="molecule type" value="Genomic_DNA"/>
</dbReference>
<evidence type="ECO:0000256" key="1">
    <source>
        <dbReference type="SAM" id="SignalP"/>
    </source>
</evidence>
<evidence type="ECO:0000313" key="3">
    <source>
        <dbReference type="Proteomes" id="UP000030451"/>
    </source>
</evidence>
<protein>
    <submittedName>
        <fullName evidence="2">Alpha/beta hydrolase</fullName>
    </submittedName>
</protein>
<reference evidence="2 3" key="1">
    <citation type="submission" date="2014-10" db="EMBL/GenBank/DDBJ databases">
        <title>Genome sequencing of Vibrio sinaloensis T08.</title>
        <authorList>
            <person name="Chan K.-G."/>
            <person name="Mohamad N.I."/>
        </authorList>
    </citation>
    <scope>NUCLEOTIDE SEQUENCE [LARGE SCALE GENOMIC DNA]</scope>
    <source>
        <strain evidence="2 3">T08</strain>
    </source>
</reference>
<name>A0A0A5HTX5_PHOS4</name>
<dbReference type="OrthoDB" id="6198264at2"/>
<feature type="signal peptide" evidence="1">
    <location>
        <begin position="1"/>
        <end position="17"/>
    </location>
</feature>
<dbReference type="PROSITE" id="PS51257">
    <property type="entry name" value="PROKAR_LIPOPROTEIN"/>
    <property type="match status" value="1"/>
</dbReference>
<keyword evidence="1" id="KW-0732">Signal</keyword>
<organism evidence="2 3">
    <name type="scientific">Photobacterium sp. (strain ATCC 43367)</name>
    <dbReference type="NCBI Taxonomy" id="379097"/>
    <lineage>
        <taxon>Bacteria</taxon>
        <taxon>Pseudomonadati</taxon>
        <taxon>Pseudomonadota</taxon>
        <taxon>Gammaproteobacteria</taxon>
        <taxon>Vibrionales</taxon>
        <taxon>Vibrionaceae</taxon>
        <taxon>Vibrio</taxon>
        <taxon>Vibrio oreintalis group</taxon>
    </lineage>
</organism>
<dbReference type="RefSeq" id="WP_038191926.1">
    <property type="nucleotide sequence ID" value="NZ_JRWP01000038.1"/>
</dbReference>
<accession>A0A0A5HTX5</accession>
<dbReference type="GO" id="GO:0016787">
    <property type="term" value="F:hydrolase activity"/>
    <property type="evidence" value="ECO:0007669"/>
    <property type="project" value="UniProtKB-KW"/>
</dbReference>
<sequence length="370" mass="40602">MKHLKSILLAAPLLVLAGCNSGSSSNTNNNVDKNSKVTKPAADYKFSQKDVDALMSEREVIFDALRVTYAGTSYENVLFAESMSEEILVIKLADADKNTIDLVLSSDDAMDCMIYRAKEPVQGFKCDETKQSTSGENTLIQSTITGSSTSIQVEFNVEAPEFLPSIGSTVLTATHADSKVDIVTSFAFNDLYRDAFSMTSDKERIHSTLGATTYLQLSDIVKNYTGTEMTFKFNNNIGGSADDDINLYTGLMIHDNNMTTMVTKTGSVFSGGTDLFAAGKKRVLQRKNAIDAFEGNKQVGVHSWAQGEKEAKAFPFTHESHRRQATFFNKVMGDKGIDFYLFTLDAAPAAGEHWITKADSDKYGFITEIQ</sequence>
<proteinExistence type="predicted"/>